<accession>A0A1A6GZH0</accession>
<evidence type="ECO:0000313" key="2">
    <source>
        <dbReference type="EMBL" id="OBS71728.1"/>
    </source>
</evidence>
<name>A0A1A6GZH0_NEOLE</name>
<organism evidence="2 3">
    <name type="scientific">Neotoma lepida</name>
    <name type="common">Desert woodrat</name>
    <dbReference type="NCBI Taxonomy" id="56216"/>
    <lineage>
        <taxon>Eukaryota</taxon>
        <taxon>Metazoa</taxon>
        <taxon>Chordata</taxon>
        <taxon>Craniata</taxon>
        <taxon>Vertebrata</taxon>
        <taxon>Euteleostomi</taxon>
        <taxon>Mammalia</taxon>
        <taxon>Eutheria</taxon>
        <taxon>Euarchontoglires</taxon>
        <taxon>Glires</taxon>
        <taxon>Rodentia</taxon>
        <taxon>Myomorpha</taxon>
        <taxon>Muroidea</taxon>
        <taxon>Cricetidae</taxon>
        <taxon>Neotominae</taxon>
        <taxon>Neotoma</taxon>
    </lineage>
</organism>
<proteinExistence type="predicted"/>
<evidence type="ECO:0000256" key="1">
    <source>
        <dbReference type="SAM" id="MobiDB-lite"/>
    </source>
</evidence>
<dbReference type="AlphaFoldDB" id="A0A1A6GZH0"/>
<feature type="compositionally biased region" description="Basic residues" evidence="1">
    <location>
        <begin position="1"/>
        <end position="14"/>
    </location>
</feature>
<feature type="region of interest" description="Disordered" evidence="1">
    <location>
        <begin position="1"/>
        <end position="59"/>
    </location>
</feature>
<dbReference type="Proteomes" id="UP000092124">
    <property type="component" value="Unassembled WGS sequence"/>
</dbReference>
<gene>
    <name evidence="2" type="ORF">A6R68_13696</name>
</gene>
<comment type="caution">
    <text evidence="2">The sequence shown here is derived from an EMBL/GenBank/DDBJ whole genome shotgun (WGS) entry which is preliminary data.</text>
</comment>
<sequence>MHCVRQLRRAHRFHRLDGHSIRHKQPDSQAKKDGQLQSNRGQPTIPAHPGYFRSPLPYP</sequence>
<evidence type="ECO:0000313" key="3">
    <source>
        <dbReference type="Proteomes" id="UP000092124"/>
    </source>
</evidence>
<feature type="compositionally biased region" description="Basic and acidic residues" evidence="1">
    <location>
        <begin position="15"/>
        <end position="34"/>
    </location>
</feature>
<dbReference type="EMBL" id="LZPO01055630">
    <property type="protein sequence ID" value="OBS71728.1"/>
    <property type="molecule type" value="Genomic_DNA"/>
</dbReference>
<reference evidence="2 3" key="1">
    <citation type="submission" date="2016-06" db="EMBL/GenBank/DDBJ databases">
        <title>The Draft Genome Sequence and Annotation of the Desert Woodrat Neotoma lepida.</title>
        <authorList>
            <person name="Campbell M."/>
            <person name="Oakeson K.F."/>
            <person name="Yandell M."/>
            <person name="Halpert J.R."/>
            <person name="Dearing D."/>
        </authorList>
    </citation>
    <scope>NUCLEOTIDE SEQUENCE [LARGE SCALE GENOMIC DNA]</scope>
    <source>
        <strain evidence="2">417</strain>
        <tissue evidence="2">Liver</tissue>
    </source>
</reference>
<protein>
    <submittedName>
        <fullName evidence="2">Uncharacterized protein</fullName>
    </submittedName>
</protein>
<keyword evidence="3" id="KW-1185">Reference proteome</keyword>